<reference evidence="3" key="1">
    <citation type="submission" date="2020-04" db="EMBL/GenBank/DDBJ databases">
        <authorList>
            <person name="Chiriac C."/>
            <person name="Salcher M."/>
            <person name="Ghai R."/>
            <person name="Kavagutti S V."/>
        </authorList>
    </citation>
    <scope>NUCLEOTIDE SEQUENCE</scope>
</reference>
<name>A0A6J5LJS0_9CAUD</name>
<proteinExistence type="predicted"/>
<gene>
    <name evidence="3" type="ORF">UFOVP269_51</name>
    <name evidence="2" type="ORF">UFOVP98_19</name>
</gene>
<evidence type="ECO:0000313" key="2">
    <source>
        <dbReference type="EMBL" id="CAB4127748.1"/>
    </source>
</evidence>
<sequence length="63" mass="7105">MGFFHSGGNSGGQPDQARQQSDALIDKQFKANQAEIEEKKQNLTRQRLEIIKSSGLQNWNTTK</sequence>
<dbReference type="EMBL" id="LR796217">
    <property type="protein sequence ID" value="CAB4127748.1"/>
    <property type="molecule type" value="Genomic_DNA"/>
</dbReference>
<evidence type="ECO:0000256" key="1">
    <source>
        <dbReference type="SAM" id="MobiDB-lite"/>
    </source>
</evidence>
<organism evidence="3">
    <name type="scientific">uncultured Caudovirales phage</name>
    <dbReference type="NCBI Taxonomy" id="2100421"/>
    <lineage>
        <taxon>Viruses</taxon>
        <taxon>Duplodnaviria</taxon>
        <taxon>Heunggongvirae</taxon>
        <taxon>Uroviricota</taxon>
        <taxon>Caudoviricetes</taxon>
        <taxon>Peduoviridae</taxon>
        <taxon>Maltschvirus</taxon>
        <taxon>Maltschvirus maltsch</taxon>
    </lineage>
</organism>
<dbReference type="EMBL" id="LR796283">
    <property type="protein sequence ID" value="CAB4134425.1"/>
    <property type="molecule type" value="Genomic_DNA"/>
</dbReference>
<protein>
    <submittedName>
        <fullName evidence="3">Uncharacterized protein</fullName>
    </submittedName>
</protein>
<evidence type="ECO:0000313" key="3">
    <source>
        <dbReference type="EMBL" id="CAB4134425.1"/>
    </source>
</evidence>
<accession>A0A6J5LJS0</accession>
<feature type="region of interest" description="Disordered" evidence="1">
    <location>
        <begin position="1"/>
        <end position="23"/>
    </location>
</feature>
<feature type="compositionally biased region" description="Polar residues" evidence="1">
    <location>
        <begin position="12"/>
        <end position="22"/>
    </location>
</feature>